<evidence type="ECO:0000313" key="1">
    <source>
        <dbReference type="EMBL" id="ABO48958.1"/>
    </source>
</evidence>
<dbReference type="Proteomes" id="UP000001556">
    <property type="component" value="Chromosome"/>
</dbReference>
<dbReference type="AlphaFoldDB" id="A4J1K5"/>
<dbReference type="STRING" id="349161.Dred_0410"/>
<reference evidence="1 2" key="1">
    <citation type="submission" date="2007-03" db="EMBL/GenBank/DDBJ databases">
        <title>Complete sequence of Desulfotomaculum reducens MI-1.</title>
        <authorList>
            <consortium name="US DOE Joint Genome Institute"/>
            <person name="Copeland A."/>
            <person name="Lucas S."/>
            <person name="Lapidus A."/>
            <person name="Barry K."/>
            <person name="Detter J.C."/>
            <person name="Glavina del Rio T."/>
            <person name="Hammon N."/>
            <person name="Israni S."/>
            <person name="Dalin E."/>
            <person name="Tice H."/>
            <person name="Pitluck S."/>
            <person name="Sims D."/>
            <person name="Brettin T."/>
            <person name="Bruce D."/>
            <person name="Han C."/>
            <person name="Tapia R."/>
            <person name="Schmutz J."/>
            <person name="Larimer F."/>
            <person name="Land M."/>
            <person name="Hauser L."/>
            <person name="Kyrpides N."/>
            <person name="Kim E."/>
            <person name="Tebo B.M."/>
            <person name="Richardson P."/>
        </authorList>
    </citation>
    <scope>NUCLEOTIDE SEQUENCE [LARGE SCALE GENOMIC DNA]</scope>
    <source>
        <strain evidence="1 2">MI-1</strain>
    </source>
</reference>
<dbReference type="KEGG" id="drm:Dred_0410"/>
<dbReference type="HOGENOM" id="CLU_672178_0_0_9"/>
<sequence>MKVSLSREKKGILAVAGHVGCGHCHGHGNQAQDDSAGLATVLKLFQEATDVSLIIKDIRIKTGLNGYIEVETEDGGYGKSVPRRGITPNEARLAKTLIGRKAFCSQTLVLEAFGRFYGQGISETPVSLQTAISNAALDTFVKCYPSEFKFGYEDLDGSCGLIAGAVLDFDGIPVSVLGTVNASINGIGPNEDMEGNSAIGKKGEIMAELGMVTLPTVVIEAKVHNELFSKVLNEGTFLVKADKQQDNPFVAHSIFNAANDLNFPVIIREDVMARVPGGMEKQTRELANKIVCLGENLKNAQFSQEKLNILAELALLISQDGGGISFMSNKLHEIIGGAGTLQGTSAVINYCVPSEYYKEYLIPFITEDDLQKYVMLTKQAVKELFKVLPDAVEHAQKHCCSSSLEDLVLKS</sequence>
<organism evidence="1 2">
    <name type="scientific">Desulforamulus reducens (strain ATCC BAA-1160 / DSM 100696 / MI-1)</name>
    <name type="common">Desulfotomaculum reducens</name>
    <dbReference type="NCBI Taxonomy" id="349161"/>
    <lineage>
        <taxon>Bacteria</taxon>
        <taxon>Bacillati</taxon>
        <taxon>Bacillota</taxon>
        <taxon>Clostridia</taxon>
        <taxon>Eubacteriales</taxon>
        <taxon>Peptococcaceae</taxon>
        <taxon>Desulforamulus</taxon>
    </lineage>
</organism>
<evidence type="ECO:0000313" key="2">
    <source>
        <dbReference type="Proteomes" id="UP000001556"/>
    </source>
</evidence>
<keyword evidence="2" id="KW-1185">Reference proteome</keyword>
<protein>
    <submittedName>
        <fullName evidence="1">Uncharacterized protein</fullName>
    </submittedName>
</protein>
<accession>A4J1K5</accession>
<dbReference type="eggNOG" id="ENOG502ZA9X">
    <property type="taxonomic scope" value="Bacteria"/>
</dbReference>
<proteinExistence type="predicted"/>
<dbReference type="EMBL" id="CP000612">
    <property type="protein sequence ID" value="ABO48958.1"/>
    <property type="molecule type" value="Genomic_DNA"/>
</dbReference>
<name>A4J1K5_DESRM</name>
<gene>
    <name evidence="1" type="ordered locus">Dred_0410</name>
</gene>